<dbReference type="InterPro" id="IPR052896">
    <property type="entry name" value="GGT-like_enzyme"/>
</dbReference>
<dbReference type="AlphaFoldDB" id="A0A1Q2L1V2"/>
<dbReference type="Gene3D" id="3.60.20.40">
    <property type="match status" value="1"/>
</dbReference>
<dbReference type="GO" id="GO:0016740">
    <property type="term" value="F:transferase activity"/>
    <property type="evidence" value="ECO:0007669"/>
    <property type="project" value="UniProtKB-KW"/>
</dbReference>
<dbReference type="PRINTS" id="PR01210">
    <property type="entry name" value="GGTRANSPTASE"/>
</dbReference>
<organism evidence="1 2">
    <name type="scientific">Planococcus lenghuensis</name>
    <dbReference type="NCBI Taxonomy" id="2213202"/>
    <lineage>
        <taxon>Bacteria</taxon>
        <taxon>Bacillati</taxon>
        <taxon>Bacillota</taxon>
        <taxon>Bacilli</taxon>
        <taxon>Bacillales</taxon>
        <taxon>Caryophanaceae</taxon>
        <taxon>Planococcus</taxon>
    </lineage>
</organism>
<dbReference type="InterPro" id="IPR043137">
    <property type="entry name" value="GGT_ssub_C"/>
</dbReference>
<keyword evidence="1" id="KW-0808">Transferase</keyword>
<evidence type="ECO:0000313" key="1">
    <source>
        <dbReference type="EMBL" id="AQQ54419.1"/>
    </source>
</evidence>
<dbReference type="InterPro" id="IPR029055">
    <property type="entry name" value="Ntn_hydrolases_N"/>
</dbReference>
<evidence type="ECO:0000313" key="2">
    <source>
        <dbReference type="Proteomes" id="UP000188184"/>
    </source>
</evidence>
<dbReference type="EMBL" id="CP019640">
    <property type="protein sequence ID" value="AQQ54419.1"/>
    <property type="molecule type" value="Genomic_DNA"/>
</dbReference>
<gene>
    <name evidence="1" type="ORF">B0X71_15805</name>
</gene>
<dbReference type="PANTHER" id="PTHR43881:SF1">
    <property type="entry name" value="GAMMA-GLUTAMYLTRANSPEPTIDASE (AFU_ORTHOLOGUE AFUA_4G13580)"/>
    <property type="match status" value="1"/>
</dbReference>
<dbReference type="Gene3D" id="1.10.246.230">
    <property type="match status" value="1"/>
</dbReference>
<dbReference type="PANTHER" id="PTHR43881">
    <property type="entry name" value="GAMMA-GLUTAMYLTRANSPEPTIDASE (AFU_ORTHOLOGUE AFUA_4G13580)"/>
    <property type="match status" value="1"/>
</dbReference>
<accession>A0A1Q2L1V2</accession>
<sequence>MDYLNHPFESKRNTVFAKKGMVATSQPLAAQAGIEVMQKGGNAIDAAIAAAAALTVVEPTSNGIGGDAFALVWVKDKLHGLNSSGPAPKSISVEAVKERGHDKMPVHGLIPVTVPGVPAAWAALAEKFGKLPLSETLKPAIRYAEEGYPLTPILGKYWKLAYSRFKETFTSEEYQAWFDTFAPNGRAPEIGEVWTSPGHASTLRDIGETNSRSFYEGQLADQMDAFMQKHGGFLRKEDLTAYKPEWVEPVSANYRGYDVWEIPPNGQGMVALMALNIFKQQQKPVWQSADTFHEQIEAMKLAFTDGQAFITEPEAMPVETEHLLSDDYAKSRAAAIGETACDPEPYELPKGGTVYLSAADEEGNMISYIQSNYMGFGSGIVIPGTGISLQNRGADFKLDEDHPNVLKPGKRTFHTIIPGFLTKNGKAVGPFGVMGGYMQPQGHFQVVTNTVDYLLNPQAALDAPRWQWMGGKKIIVEAHFPNYLAQALIRKGHDVQVMADGGAFGRGQIIWRNPETGVLAGGTEPRTDGAVSVW</sequence>
<dbReference type="KEGG" id="pmar:B0X71_15805"/>
<name>A0A1Q2L1V2_9BACL</name>
<dbReference type="SUPFAM" id="SSF56235">
    <property type="entry name" value="N-terminal nucleophile aminohydrolases (Ntn hydrolases)"/>
    <property type="match status" value="1"/>
</dbReference>
<keyword evidence="2" id="KW-1185">Reference proteome</keyword>
<dbReference type="OrthoDB" id="9781342at2"/>
<dbReference type="Proteomes" id="UP000188184">
    <property type="component" value="Chromosome"/>
</dbReference>
<dbReference type="RefSeq" id="WP_077590313.1">
    <property type="nucleotide sequence ID" value="NZ_CP019640.1"/>
</dbReference>
<protein>
    <submittedName>
        <fullName evidence="1">Gamma-glutamyltransferase</fullName>
    </submittedName>
</protein>
<dbReference type="Pfam" id="PF01019">
    <property type="entry name" value="G_glu_transpept"/>
    <property type="match status" value="1"/>
</dbReference>
<proteinExistence type="predicted"/>
<reference evidence="1 2" key="1">
    <citation type="submission" date="2017-02" db="EMBL/GenBank/DDBJ databases">
        <title>The complete genomic sequence of a novel cold adapted crude oil-degrading bacterium Planococcus qaidamina Y42.</title>
        <authorList>
            <person name="Yang R."/>
        </authorList>
    </citation>
    <scope>NUCLEOTIDE SEQUENCE [LARGE SCALE GENOMIC DNA]</scope>
    <source>
        <strain evidence="1 2">Y42</strain>
    </source>
</reference>